<sequence>MPISPQRYGIGTFMPRSFIEYRERGFWSVDTYAAIWLHLMCLEADAYPEAPDWLAEARKYWHWQATDEGFHGWMSAGLDEHVGDDPDRVAMVLELVERVNTRVRSFGPIVPDDVLAPCGYAGSSGFINSSAIATCGDAVAGLLKGELAWDEFTSPLLTNLGWHWPRAAG</sequence>
<gene>
    <name evidence="1" type="ORF">ACFY05_34450</name>
</gene>
<dbReference type="EMBL" id="JBIAXI010000027">
    <property type="protein sequence ID" value="MFF4777939.1"/>
    <property type="molecule type" value="Genomic_DNA"/>
</dbReference>
<dbReference type="RefSeq" id="WP_387346445.1">
    <property type="nucleotide sequence ID" value="NZ_JBIAXI010000027.1"/>
</dbReference>
<dbReference type="Proteomes" id="UP001602119">
    <property type="component" value="Unassembled WGS sequence"/>
</dbReference>
<comment type="caution">
    <text evidence="1">The sequence shown here is derived from an EMBL/GenBank/DDBJ whole genome shotgun (WGS) entry which is preliminary data.</text>
</comment>
<reference evidence="1 2" key="1">
    <citation type="submission" date="2024-10" db="EMBL/GenBank/DDBJ databases">
        <title>The Natural Products Discovery Center: Release of the First 8490 Sequenced Strains for Exploring Actinobacteria Biosynthetic Diversity.</title>
        <authorList>
            <person name="Kalkreuter E."/>
            <person name="Kautsar S.A."/>
            <person name="Yang D."/>
            <person name="Bader C.D."/>
            <person name="Teijaro C.N."/>
            <person name="Fluegel L."/>
            <person name="Davis C.M."/>
            <person name="Simpson J.R."/>
            <person name="Lauterbach L."/>
            <person name="Steele A.D."/>
            <person name="Gui C."/>
            <person name="Meng S."/>
            <person name="Li G."/>
            <person name="Viehrig K."/>
            <person name="Ye F."/>
            <person name="Su P."/>
            <person name="Kiefer A.F."/>
            <person name="Nichols A."/>
            <person name="Cepeda A.J."/>
            <person name="Yan W."/>
            <person name="Fan B."/>
            <person name="Jiang Y."/>
            <person name="Adhikari A."/>
            <person name="Zheng C.-J."/>
            <person name="Schuster L."/>
            <person name="Cowan T.M."/>
            <person name="Smanski M.J."/>
            <person name="Chevrette M.G."/>
            <person name="De Carvalho L.P.S."/>
            <person name="Shen B."/>
        </authorList>
    </citation>
    <scope>NUCLEOTIDE SEQUENCE [LARGE SCALE GENOMIC DNA]</scope>
    <source>
        <strain evidence="1 2">NPDC001281</strain>
    </source>
</reference>
<organism evidence="1 2">
    <name type="scientific">Microtetraspora fusca</name>
    <dbReference type="NCBI Taxonomy" id="1997"/>
    <lineage>
        <taxon>Bacteria</taxon>
        <taxon>Bacillati</taxon>
        <taxon>Actinomycetota</taxon>
        <taxon>Actinomycetes</taxon>
        <taxon>Streptosporangiales</taxon>
        <taxon>Streptosporangiaceae</taxon>
        <taxon>Microtetraspora</taxon>
    </lineage>
</organism>
<protein>
    <submittedName>
        <fullName evidence="1">Uncharacterized protein</fullName>
    </submittedName>
</protein>
<proteinExistence type="predicted"/>
<name>A0ABW6VJK6_MICFU</name>
<keyword evidence="2" id="KW-1185">Reference proteome</keyword>
<evidence type="ECO:0000313" key="2">
    <source>
        <dbReference type="Proteomes" id="UP001602119"/>
    </source>
</evidence>
<evidence type="ECO:0000313" key="1">
    <source>
        <dbReference type="EMBL" id="MFF4777939.1"/>
    </source>
</evidence>
<accession>A0ABW6VJK6</accession>